<reference evidence="1" key="2">
    <citation type="journal article" date="2015" name="Fish Shellfish Immunol.">
        <title>Early steps in the European eel (Anguilla anguilla)-Vibrio vulnificus interaction in the gills: Role of the RtxA13 toxin.</title>
        <authorList>
            <person name="Callol A."/>
            <person name="Pajuelo D."/>
            <person name="Ebbesson L."/>
            <person name="Teles M."/>
            <person name="MacKenzie S."/>
            <person name="Amaro C."/>
        </authorList>
    </citation>
    <scope>NUCLEOTIDE SEQUENCE</scope>
</reference>
<reference evidence="1" key="1">
    <citation type="submission" date="2014-11" db="EMBL/GenBank/DDBJ databases">
        <authorList>
            <person name="Amaro Gonzalez C."/>
        </authorList>
    </citation>
    <scope>NUCLEOTIDE SEQUENCE</scope>
</reference>
<sequence length="50" mass="6006">MHFLKCQIYLHYILHFRHLANTPVQSNAAYILYTIHPVIFYDPGGILLWY</sequence>
<accession>A0A0E9V8J7</accession>
<evidence type="ECO:0000313" key="1">
    <source>
        <dbReference type="EMBL" id="JAH74326.1"/>
    </source>
</evidence>
<dbReference type="AlphaFoldDB" id="A0A0E9V8J7"/>
<dbReference type="EMBL" id="GBXM01034251">
    <property type="protein sequence ID" value="JAH74326.1"/>
    <property type="molecule type" value="Transcribed_RNA"/>
</dbReference>
<name>A0A0E9V8J7_ANGAN</name>
<proteinExistence type="predicted"/>
<protein>
    <submittedName>
        <fullName evidence="1">Uncharacterized protein</fullName>
    </submittedName>
</protein>
<organism evidence="1">
    <name type="scientific">Anguilla anguilla</name>
    <name type="common">European freshwater eel</name>
    <name type="synonym">Muraena anguilla</name>
    <dbReference type="NCBI Taxonomy" id="7936"/>
    <lineage>
        <taxon>Eukaryota</taxon>
        <taxon>Metazoa</taxon>
        <taxon>Chordata</taxon>
        <taxon>Craniata</taxon>
        <taxon>Vertebrata</taxon>
        <taxon>Euteleostomi</taxon>
        <taxon>Actinopterygii</taxon>
        <taxon>Neopterygii</taxon>
        <taxon>Teleostei</taxon>
        <taxon>Anguilliformes</taxon>
        <taxon>Anguillidae</taxon>
        <taxon>Anguilla</taxon>
    </lineage>
</organism>